<sequence>MARINTDPIFYGKDSSRPLDLSLNLNLDGLSSQPTGLFNLFSTPAGTAPTAESIRGSQSTRGHDSGSCHSSLDEPPVPSRPLHQLYSATPAMSAPVLAVPRRAPLANPSSPTFSNVNRPQAQPVPTLMTTRTNKPPSPQLDNRSSLFGAVFKDWGTEVPIPTTPPAEPLPLPLATPVEVAKAPEPTNQNLSELEKWALGVDSGNPPPSKPLYEAERSLHSTTSTSASDRPVYTSKLSNPGRPGPSGTGPQLTQSSVLSAIQNRKAPEPVAPPKPLLNFNYTKTPPSLGTGPLFPIESKLTRGLAESVQVHSSGDDDDKPRQKTTPAPAGKAPKSNNWLGGLLSMDGKRFGKKSKKGNGHDSDANGGANGLSLALDLDKDTDRNSFAAAVNTIMDQSTVEEQDDIELALLDSTSPLSKFLAQNANPIVNGGTHFRELPSGQLQAISALTELVRQSHAENRRGPLVVNSDVEDSDVTESAADNSEDEEREENKNKEKKSKGVSWKLPEEEAAEKKAATKRDPKAKAQEEEHLAKEKERVLLQRMLDRHRNEIMQGHGVIHQWMVNSGINPKSVLEESATWKEADASAATELASRPKKFTYHGNLSAASVGNGAPVAVPRNYPTQPVPAVPYMNPMMMAPPHPYGAPAPLYHHPAPFANINLTPGSSNPSTPRLPPATATGGNNGPGSGFYQLPHESLSMSALPPPPSIGRGQTHVSPFASRPGTPKANRNPPSFPLQMIEQLPINPANSAPTDTGSSTSPQPIVQAMSEMDIDPAQHSDTPAGQPSTAAGPSRPLNSSESESDDNAHNKKTCQVKDANGSDASPSESDSENEGYVSFRKKASHLTRPIVMENDEPPLSPELIPGSKKYKTNFKPQSKALKKAVYGNTFNSVGTPVALPGNILVKRRQEQMEEEARRLAEERLAALASSEEDDSDDEGDSEDSDDSGSDETDSEEGSSEEDNSEDDGDSNEAVEQEGVHSEMPSNGYGYTYPGYYYPSYMQYGSTMVPVGYYMMPPGYYPNGTATSMAPGVPTASVQTPAPAPTAIAPTLPVATAVPESPQNKPNKLTRKLSKTKLKGVGSPTVASSSPASSVPSSPLTQNHPPPTGETKATGLTSVPAHAASHYYQQAPYMYPNGSVGPPPAQLQMYSTYNMGQPSGTASSVAASVPSTYYTAPSTYAQNGGWAIPVSATPSNGGEPHPASYGQARPTAKVGPAGMPHVATGQANTTYPPSPLSPSAFDTPTSASPWQTPSMGGAPQVSRAPYTHIINPSTYAAYSGTQSVAYSTHSPQPAAAPPSQHSYLFNGAGTPRLRPHPSGPSGYSAPSNPHLRGPRYAVPNYNYPSHYHA</sequence>
<feature type="compositionally biased region" description="Basic residues" evidence="1">
    <location>
        <begin position="1063"/>
        <end position="1073"/>
    </location>
</feature>
<feature type="compositionally biased region" description="Low complexity" evidence="1">
    <location>
        <begin position="1284"/>
        <end position="1297"/>
    </location>
</feature>
<protein>
    <submittedName>
        <fullName evidence="2">Uncharacterized protein</fullName>
    </submittedName>
</protein>
<feature type="region of interest" description="Disordered" evidence="1">
    <location>
        <begin position="198"/>
        <end position="252"/>
    </location>
</feature>
<proteinExistence type="predicted"/>
<feature type="compositionally biased region" description="Basic and acidic residues" evidence="1">
    <location>
        <begin position="504"/>
        <end position="533"/>
    </location>
</feature>
<feature type="region of interest" description="Disordered" evidence="1">
    <location>
        <begin position="922"/>
        <end position="983"/>
    </location>
</feature>
<feature type="region of interest" description="Disordered" evidence="1">
    <location>
        <begin position="458"/>
        <end position="533"/>
    </location>
</feature>
<reference evidence="3" key="1">
    <citation type="journal article" date="2018" name="Nat. Microbiol.">
        <title>Leveraging single-cell genomics to expand the fungal tree of life.</title>
        <authorList>
            <person name="Ahrendt S.R."/>
            <person name="Quandt C.A."/>
            <person name="Ciobanu D."/>
            <person name="Clum A."/>
            <person name="Salamov A."/>
            <person name="Andreopoulos B."/>
            <person name="Cheng J.F."/>
            <person name="Woyke T."/>
            <person name="Pelin A."/>
            <person name="Henrissat B."/>
            <person name="Reynolds N.K."/>
            <person name="Benny G.L."/>
            <person name="Smith M.E."/>
            <person name="James T.Y."/>
            <person name="Grigoriev I.V."/>
        </authorList>
    </citation>
    <scope>NUCLEOTIDE SEQUENCE [LARGE SCALE GENOMIC DNA]</scope>
    <source>
        <strain evidence="3">RSA 468</strain>
    </source>
</reference>
<gene>
    <name evidence="2" type="ORF">BJ085DRAFT_36802</name>
</gene>
<evidence type="ECO:0000256" key="1">
    <source>
        <dbReference type="SAM" id="MobiDB-lite"/>
    </source>
</evidence>
<feature type="region of interest" description="Disordered" evidence="1">
    <location>
        <begin position="1051"/>
        <end position="1110"/>
    </location>
</feature>
<keyword evidence="3" id="KW-1185">Reference proteome</keyword>
<evidence type="ECO:0000313" key="2">
    <source>
        <dbReference type="EMBL" id="RKP37970.1"/>
    </source>
</evidence>
<feature type="region of interest" description="Disordered" evidence="1">
    <location>
        <begin position="771"/>
        <end position="867"/>
    </location>
</feature>
<dbReference type="EMBL" id="ML002423">
    <property type="protein sequence ID" value="RKP37970.1"/>
    <property type="molecule type" value="Genomic_DNA"/>
</dbReference>
<feature type="compositionally biased region" description="Low complexity" evidence="1">
    <location>
        <begin position="1078"/>
        <end position="1094"/>
    </location>
</feature>
<accession>A0A4P9ZYV7</accession>
<name>A0A4P9ZYV7_9FUNG</name>
<feature type="compositionally biased region" description="Polar residues" evidence="1">
    <location>
        <begin position="658"/>
        <end position="668"/>
    </location>
</feature>
<dbReference type="Proteomes" id="UP000268162">
    <property type="component" value="Unassembled WGS sequence"/>
</dbReference>
<feature type="compositionally biased region" description="Polar residues" evidence="1">
    <location>
        <begin position="775"/>
        <end position="797"/>
    </location>
</feature>
<feature type="region of interest" description="Disordered" evidence="1">
    <location>
        <begin position="658"/>
        <end position="733"/>
    </location>
</feature>
<feature type="region of interest" description="Disordered" evidence="1">
    <location>
        <begin position="41"/>
        <end position="80"/>
    </location>
</feature>
<feature type="region of interest" description="Disordered" evidence="1">
    <location>
        <begin position="1189"/>
        <end position="1256"/>
    </location>
</feature>
<organism evidence="2 3">
    <name type="scientific">Dimargaris cristalligena</name>
    <dbReference type="NCBI Taxonomy" id="215637"/>
    <lineage>
        <taxon>Eukaryota</taxon>
        <taxon>Fungi</taxon>
        <taxon>Fungi incertae sedis</taxon>
        <taxon>Zoopagomycota</taxon>
        <taxon>Kickxellomycotina</taxon>
        <taxon>Dimargaritomycetes</taxon>
        <taxon>Dimargaritales</taxon>
        <taxon>Dimargaritaceae</taxon>
        <taxon>Dimargaris</taxon>
    </lineage>
</organism>
<feature type="compositionally biased region" description="Acidic residues" evidence="1">
    <location>
        <begin position="926"/>
        <end position="971"/>
    </location>
</feature>
<evidence type="ECO:0000313" key="3">
    <source>
        <dbReference type="Proteomes" id="UP000268162"/>
    </source>
</evidence>
<feature type="region of interest" description="Disordered" evidence="1">
    <location>
        <begin position="303"/>
        <end position="366"/>
    </location>
</feature>
<feature type="region of interest" description="Disordered" evidence="1">
    <location>
        <begin position="1281"/>
        <end position="1334"/>
    </location>
</feature>
<feature type="compositionally biased region" description="Polar residues" evidence="1">
    <location>
        <begin position="1235"/>
        <end position="1249"/>
    </location>
</feature>